<dbReference type="EMBL" id="JADBEJ010000006">
    <property type="protein sequence ID" value="MBE1580399.1"/>
    <property type="molecule type" value="Genomic_DNA"/>
</dbReference>
<gene>
    <name evidence="1" type="ORF">H4W30_007480</name>
</gene>
<organism evidence="1 2">
    <name type="scientific">Amycolatopsis roodepoortensis</name>
    <dbReference type="NCBI Taxonomy" id="700274"/>
    <lineage>
        <taxon>Bacteria</taxon>
        <taxon>Bacillati</taxon>
        <taxon>Actinomycetota</taxon>
        <taxon>Actinomycetes</taxon>
        <taxon>Pseudonocardiales</taxon>
        <taxon>Pseudonocardiaceae</taxon>
        <taxon>Amycolatopsis</taxon>
    </lineage>
</organism>
<proteinExistence type="predicted"/>
<accession>A0ABR9LI89</accession>
<dbReference type="Proteomes" id="UP000656548">
    <property type="component" value="Unassembled WGS sequence"/>
</dbReference>
<reference evidence="1 2" key="1">
    <citation type="submission" date="2020-10" db="EMBL/GenBank/DDBJ databases">
        <title>Sequencing the genomes of 1000 actinobacteria strains.</title>
        <authorList>
            <person name="Klenk H.-P."/>
        </authorList>
    </citation>
    <scope>NUCLEOTIDE SEQUENCE [LARGE SCALE GENOMIC DNA]</scope>
    <source>
        <strain evidence="1 2">DSM 46661</strain>
    </source>
</reference>
<evidence type="ECO:0000313" key="2">
    <source>
        <dbReference type="Proteomes" id="UP000656548"/>
    </source>
</evidence>
<protein>
    <submittedName>
        <fullName evidence="1">Uncharacterized protein</fullName>
    </submittedName>
</protein>
<comment type="caution">
    <text evidence="1">The sequence shown here is derived from an EMBL/GenBank/DDBJ whole genome shotgun (WGS) entry which is preliminary data.</text>
</comment>
<sequence length="107" mass="11358">MSDPVITTVTAAIDSFCHTVDAVPTARYLTVLGQLDRRELAEHLAQLDRIRAQLVDLADGALGRLGDVLGATATSPYADALADVHHAGDISFTTVRELDPSIADSML</sequence>
<keyword evidence="2" id="KW-1185">Reference proteome</keyword>
<evidence type="ECO:0000313" key="1">
    <source>
        <dbReference type="EMBL" id="MBE1580399.1"/>
    </source>
</evidence>
<name>A0ABR9LI89_9PSEU</name>
<dbReference type="RefSeq" id="WP_192746963.1">
    <property type="nucleotide sequence ID" value="NZ_JADBEJ010000006.1"/>
</dbReference>